<dbReference type="EMBL" id="JAWWNJ010000001">
    <property type="protein sequence ID" value="KAK7063438.1"/>
    <property type="molecule type" value="Genomic_DNA"/>
</dbReference>
<name>A0AAW0EF35_9AGAR</name>
<comment type="caution">
    <text evidence="2">The sequence shown here is derived from an EMBL/GenBank/DDBJ whole genome shotgun (WGS) entry which is preliminary data.</text>
</comment>
<evidence type="ECO:0000313" key="3">
    <source>
        <dbReference type="Proteomes" id="UP001362999"/>
    </source>
</evidence>
<keyword evidence="3" id="KW-1185">Reference proteome</keyword>
<dbReference type="Proteomes" id="UP001362999">
    <property type="component" value="Unassembled WGS sequence"/>
</dbReference>
<gene>
    <name evidence="2" type="ORF">R3P38DRAFT_2011</name>
</gene>
<reference evidence="2 3" key="1">
    <citation type="journal article" date="2024" name="J Genomics">
        <title>Draft genome sequencing and assembly of Favolaschia claudopus CIRM-BRFM 2984 isolated from oak limbs.</title>
        <authorList>
            <person name="Navarro D."/>
            <person name="Drula E."/>
            <person name="Chaduli D."/>
            <person name="Cazenave R."/>
            <person name="Ahrendt S."/>
            <person name="Wang J."/>
            <person name="Lipzen A."/>
            <person name="Daum C."/>
            <person name="Barry K."/>
            <person name="Grigoriev I.V."/>
            <person name="Favel A."/>
            <person name="Rosso M.N."/>
            <person name="Martin F."/>
        </authorList>
    </citation>
    <scope>NUCLEOTIDE SEQUENCE [LARGE SCALE GENOMIC DNA]</scope>
    <source>
        <strain evidence="2 3">CIRM-BRFM 2984</strain>
    </source>
</reference>
<proteinExistence type="predicted"/>
<feature type="region of interest" description="Disordered" evidence="1">
    <location>
        <begin position="24"/>
        <end position="57"/>
    </location>
</feature>
<sequence>MQLPLGARSPVYVPAQMRMSSAWHGRRELSRLSPARGSSPRTGTYTAKISSRRTAEGPTVNLSEVRSCHRRGGLKSFNSARALALQASSLTVLMYRDLWEPQFRTSRLLLRGGSPGKQCSTSSGTFYRCRSCASTKFIIRGTCCQRNSCSCLASTFSRQCAGINVAFYQFRRQKIPLSVPSETRRSVEDAGSDYLCWCGSLRHLNLRPS</sequence>
<accession>A0AAW0EF35</accession>
<evidence type="ECO:0000313" key="2">
    <source>
        <dbReference type="EMBL" id="KAK7063438.1"/>
    </source>
</evidence>
<protein>
    <submittedName>
        <fullName evidence="2">Uncharacterized protein</fullName>
    </submittedName>
</protein>
<feature type="compositionally biased region" description="Polar residues" evidence="1">
    <location>
        <begin position="39"/>
        <end position="49"/>
    </location>
</feature>
<organism evidence="2 3">
    <name type="scientific">Favolaschia claudopus</name>
    <dbReference type="NCBI Taxonomy" id="2862362"/>
    <lineage>
        <taxon>Eukaryota</taxon>
        <taxon>Fungi</taxon>
        <taxon>Dikarya</taxon>
        <taxon>Basidiomycota</taxon>
        <taxon>Agaricomycotina</taxon>
        <taxon>Agaricomycetes</taxon>
        <taxon>Agaricomycetidae</taxon>
        <taxon>Agaricales</taxon>
        <taxon>Marasmiineae</taxon>
        <taxon>Mycenaceae</taxon>
        <taxon>Favolaschia</taxon>
    </lineage>
</organism>
<evidence type="ECO:0000256" key="1">
    <source>
        <dbReference type="SAM" id="MobiDB-lite"/>
    </source>
</evidence>
<dbReference type="AlphaFoldDB" id="A0AAW0EF35"/>